<gene>
    <name evidence="1" type="ORF">PUP29_09680</name>
</gene>
<reference evidence="1" key="1">
    <citation type="submission" date="2023-02" db="EMBL/GenBank/DDBJ databases">
        <title>Gut commensal Christensenella minuta modulates host metabolism via a new class of secondary bile acids.</title>
        <authorList>
            <person name="Liu C."/>
        </authorList>
    </citation>
    <scope>NUCLEOTIDE SEQUENCE</scope>
    <source>
        <strain evidence="1">CA70</strain>
    </source>
</reference>
<organism evidence="1">
    <name type="scientific">Christensenella massiliensis</name>
    <dbReference type="NCBI Taxonomy" id="1805714"/>
    <lineage>
        <taxon>Bacteria</taxon>
        <taxon>Bacillati</taxon>
        <taxon>Bacillota</taxon>
        <taxon>Clostridia</taxon>
        <taxon>Christensenellales</taxon>
        <taxon>Christensenellaceae</taxon>
        <taxon>Christensenella</taxon>
    </lineage>
</organism>
<proteinExistence type="predicted"/>
<dbReference type="RefSeq" id="WP_079546107.1">
    <property type="nucleotide sequence ID" value="NZ_CP117826.1"/>
</dbReference>
<sequence>MSIKATRPISDAERLGGKSSEAYAAQEDIDVISASFPGQENIEFTNTVIRKMNGLVFVNYRVKYAADTDAVLNTSVIGTFPEGFRPGSTVVVPAIAMKADRSTLYLIDLSIGTDGKVTVMFPDGTYKCRWIKSDFWFPSI</sequence>
<evidence type="ECO:0000313" key="1">
    <source>
        <dbReference type="EMBL" id="XCC61795.1"/>
    </source>
</evidence>
<dbReference type="EMBL" id="CP117826">
    <property type="protein sequence ID" value="XCC61795.1"/>
    <property type="molecule type" value="Genomic_DNA"/>
</dbReference>
<accession>A0AAU8A7V7</accession>
<name>A0AAU8A7V7_9FIRM</name>
<dbReference type="AlphaFoldDB" id="A0AAU8A7V7"/>
<protein>
    <submittedName>
        <fullName evidence="1">Uncharacterized protein</fullName>
    </submittedName>
</protein>